<dbReference type="Gene3D" id="3.40.50.150">
    <property type="entry name" value="Vaccinia Virus protein VP39"/>
    <property type="match status" value="1"/>
</dbReference>
<sequence>MSLRGGSDAPADGDSSGSDGDDNFNGCEGCTDDEVAELTARQRTFILPGIERPLTIIQDFMGIEGTGGTVWRASVMLAEYCCTHLKDAMAGAPVLEIGAGLGLVAIAAWHLGALQVVATDIDHDGNRLLALLAKNISANCQSQERAAPLVRQLWWGNDGELSGVMKEGFGGTPPAVVLACDVLAWPELYPQLNSTLRAACPPRGGGTMYLAHQYRSKERELEFIHGFSDAYEVELVHQSDARRVIFKISPRD</sequence>
<protein>
    <submittedName>
        <fullName evidence="2">Rab geranylgeranyl transferase component A</fullName>
    </submittedName>
</protein>
<dbReference type="GO" id="GO:0016740">
    <property type="term" value="F:transferase activity"/>
    <property type="evidence" value="ECO:0007669"/>
    <property type="project" value="UniProtKB-KW"/>
</dbReference>
<dbReference type="Pfam" id="PF10294">
    <property type="entry name" value="Methyltransf_16"/>
    <property type="match status" value="1"/>
</dbReference>
<proteinExistence type="predicted"/>
<dbReference type="OrthoDB" id="413520at2759"/>
<dbReference type="Proteomes" id="UP000664859">
    <property type="component" value="Unassembled WGS sequence"/>
</dbReference>
<evidence type="ECO:0000256" key="1">
    <source>
        <dbReference type="SAM" id="MobiDB-lite"/>
    </source>
</evidence>
<dbReference type="InterPro" id="IPR029063">
    <property type="entry name" value="SAM-dependent_MTases_sf"/>
</dbReference>
<gene>
    <name evidence="2" type="ORF">JKP88DRAFT_264178</name>
</gene>
<reference evidence="2" key="1">
    <citation type="submission" date="2021-02" db="EMBL/GenBank/DDBJ databases">
        <title>First Annotated Genome of the Yellow-green Alga Tribonema minus.</title>
        <authorList>
            <person name="Mahan K.M."/>
        </authorList>
    </citation>
    <scope>NUCLEOTIDE SEQUENCE</scope>
    <source>
        <strain evidence="2">UTEX B ZZ1240</strain>
    </source>
</reference>
<comment type="caution">
    <text evidence="2">The sequence shown here is derived from an EMBL/GenBank/DDBJ whole genome shotgun (WGS) entry which is preliminary data.</text>
</comment>
<dbReference type="SUPFAM" id="SSF53335">
    <property type="entry name" value="S-adenosyl-L-methionine-dependent methyltransferases"/>
    <property type="match status" value="1"/>
</dbReference>
<feature type="compositionally biased region" description="Low complexity" evidence="1">
    <location>
        <begin position="1"/>
        <end position="18"/>
    </location>
</feature>
<dbReference type="PANTHER" id="PTHR14614">
    <property type="entry name" value="HEPATOCELLULAR CARCINOMA-ASSOCIATED ANTIGEN"/>
    <property type="match status" value="1"/>
</dbReference>
<keyword evidence="2" id="KW-0808">Transferase</keyword>
<feature type="region of interest" description="Disordered" evidence="1">
    <location>
        <begin position="1"/>
        <end position="26"/>
    </location>
</feature>
<keyword evidence="3" id="KW-1185">Reference proteome</keyword>
<evidence type="ECO:0000313" key="2">
    <source>
        <dbReference type="EMBL" id="KAG5179641.1"/>
    </source>
</evidence>
<evidence type="ECO:0000313" key="3">
    <source>
        <dbReference type="Proteomes" id="UP000664859"/>
    </source>
</evidence>
<accession>A0A835YQC3</accession>
<name>A0A835YQC3_9STRA</name>
<organism evidence="2 3">
    <name type="scientific">Tribonema minus</name>
    <dbReference type="NCBI Taxonomy" id="303371"/>
    <lineage>
        <taxon>Eukaryota</taxon>
        <taxon>Sar</taxon>
        <taxon>Stramenopiles</taxon>
        <taxon>Ochrophyta</taxon>
        <taxon>PX clade</taxon>
        <taxon>Xanthophyceae</taxon>
        <taxon>Tribonematales</taxon>
        <taxon>Tribonemataceae</taxon>
        <taxon>Tribonema</taxon>
    </lineage>
</organism>
<dbReference type="InterPro" id="IPR019410">
    <property type="entry name" value="Methyltransf_16"/>
</dbReference>
<dbReference type="EMBL" id="JAFCMP010000446">
    <property type="protein sequence ID" value="KAG5179641.1"/>
    <property type="molecule type" value="Genomic_DNA"/>
</dbReference>
<dbReference type="AlphaFoldDB" id="A0A835YQC3"/>